<dbReference type="VEuPathDB" id="AmoebaDB:NfTy_088690"/>
<keyword evidence="2" id="KW-0503">Monooxygenase</keyword>
<comment type="caution">
    <text evidence="3">The sequence shown here is derived from an EMBL/GenBank/DDBJ whole genome shotgun (WGS) entry which is preliminary data.</text>
</comment>
<accession>A0A6A5BNU7</accession>
<dbReference type="InterPro" id="IPR036188">
    <property type="entry name" value="FAD/NAD-bd_sf"/>
</dbReference>
<proteinExistence type="predicted"/>
<reference evidence="3 4" key="1">
    <citation type="journal article" date="2019" name="Sci. Rep.">
        <title>Nanopore sequencing improves the draft genome of the human pathogenic amoeba Naegleria fowleri.</title>
        <authorList>
            <person name="Liechti N."/>
            <person name="Schurch N."/>
            <person name="Bruggmann R."/>
            <person name="Wittwer M."/>
        </authorList>
    </citation>
    <scope>NUCLEOTIDE SEQUENCE [LARGE SCALE GENOMIC DNA]</scope>
    <source>
        <strain evidence="3 4">ATCC 30894</strain>
    </source>
</reference>
<dbReference type="OrthoDB" id="10029326at2759"/>
<dbReference type="Gene3D" id="3.50.50.60">
    <property type="entry name" value="FAD/NAD(P)-binding domain"/>
    <property type="match status" value="2"/>
</dbReference>
<dbReference type="InterPro" id="IPR050493">
    <property type="entry name" value="FAD-dep_Monooxygenase_BioMet"/>
</dbReference>
<dbReference type="PANTHER" id="PTHR13789:SF309">
    <property type="entry name" value="PUTATIVE (AFU_ORTHOLOGUE AFUA_6G14510)-RELATED"/>
    <property type="match status" value="1"/>
</dbReference>
<dbReference type="GO" id="GO:0004497">
    <property type="term" value="F:monooxygenase activity"/>
    <property type="evidence" value="ECO:0007669"/>
    <property type="project" value="UniProtKB-KW"/>
</dbReference>
<gene>
    <name evidence="3" type="ORF">FDP41_006611</name>
</gene>
<evidence type="ECO:0000313" key="3">
    <source>
        <dbReference type="EMBL" id="KAF0974579.1"/>
    </source>
</evidence>
<dbReference type="VEuPathDB" id="AmoebaDB:NF0058170"/>
<name>A0A6A5BNU7_NAEFO</name>
<dbReference type="EMBL" id="VFQX01000052">
    <property type="protein sequence ID" value="KAF0974579.1"/>
    <property type="molecule type" value="Genomic_DNA"/>
</dbReference>
<dbReference type="Proteomes" id="UP000444721">
    <property type="component" value="Unassembled WGS sequence"/>
</dbReference>
<dbReference type="GeneID" id="68113829"/>
<dbReference type="OMA" id="PARWFML"/>
<dbReference type="VEuPathDB" id="AmoebaDB:FDP41_006611"/>
<dbReference type="SUPFAM" id="SSF51905">
    <property type="entry name" value="FAD/NAD(P)-binding domain"/>
    <property type="match status" value="1"/>
</dbReference>
<sequence>MIKSKSSAPLRIAAIGFGTASPAFALFAAKLGHRVDIYEKFPEARPLGSGILLQPTGMKVLDSLGLLDAALEYGQKIDRLYGYTDRSLLKPWKFTQDQIKHKVLDLEYKYLGEHFFGLGIHRGTLFQILHDAVLKQSPQISVKCGFNISRVEEREVLDSNGRRGVKCRLFFQNNHQDGSVMVHLSFGSTKGSNNGGYEKHNSLVVDEKKEEEEIDTDYDLVVIASGTHSRLGNFEKRNAKLYEFGSLWANAVDTCDFTSNQTLLQKYRNAQYMSGLLPIGKLMNHHSQDRNNSMTPCNNQHHRDHQDRHHEKPLVSIFWSLTQQDYLKFKSMSSNGADFQQFKESLIEFWPQLSPFISQIQNKEEFTYATYNDVQMHPRDWLSEKGGVVMIGDYCHGTSPQLGQGAGLALIDAFVLHECLQSYHHLGDDSSHNKYSSLQHALHAYTQQRASHVMGYRLASRILTPFFQSHFHTLSYVRDVVMGLLCSLPPARWFMLRTLAGIQSGWFDTFDTRPTF</sequence>
<organism evidence="3 4">
    <name type="scientific">Naegleria fowleri</name>
    <name type="common">Brain eating amoeba</name>
    <dbReference type="NCBI Taxonomy" id="5763"/>
    <lineage>
        <taxon>Eukaryota</taxon>
        <taxon>Discoba</taxon>
        <taxon>Heterolobosea</taxon>
        <taxon>Tetramitia</taxon>
        <taxon>Eutetramitia</taxon>
        <taxon>Vahlkampfiidae</taxon>
        <taxon>Naegleria</taxon>
    </lineage>
</organism>
<dbReference type="PANTHER" id="PTHR13789">
    <property type="entry name" value="MONOOXYGENASE"/>
    <property type="match status" value="1"/>
</dbReference>
<evidence type="ECO:0000256" key="1">
    <source>
        <dbReference type="ARBA" id="ARBA00023002"/>
    </source>
</evidence>
<dbReference type="RefSeq" id="XP_044559292.1">
    <property type="nucleotide sequence ID" value="XM_044710266.1"/>
</dbReference>
<evidence type="ECO:0000313" key="4">
    <source>
        <dbReference type="Proteomes" id="UP000444721"/>
    </source>
</evidence>
<evidence type="ECO:0000256" key="2">
    <source>
        <dbReference type="ARBA" id="ARBA00023033"/>
    </source>
</evidence>
<protein>
    <submittedName>
        <fullName evidence="3">Uncharacterized protein</fullName>
    </submittedName>
</protein>
<keyword evidence="4" id="KW-1185">Reference proteome</keyword>
<dbReference type="AlphaFoldDB" id="A0A6A5BNU7"/>
<keyword evidence="1" id="KW-0560">Oxidoreductase</keyword>